<feature type="transmembrane region" description="Helical" evidence="2">
    <location>
        <begin position="95"/>
        <end position="122"/>
    </location>
</feature>
<evidence type="ECO:0008006" key="5">
    <source>
        <dbReference type="Google" id="ProtNLM"/>
    </source>
</evidence>
<proteinExistence type="predicted"/>
<keyword evidence="2" id="KW-0472">Membrane</keyword>
<sequence length="308" mass="32192">MSTENNPNQPQQHVMPPNPESNQSVAPPVPGQQPVHSPSNGKAAGALACGILAILFAWMPLLGVALGVAAIVLAGKAVKESGKDGKATGGKACGIIGIVLAVLSLVLYLVLFSFGTMAYLMAGSTSTEYLSSLSTEDVRANEADMEAVAAAEYDRIKNKDAALVQQIAASVDKSFASAAHYGLADLGLDPQTLAEWMLTDFDYDLDGAYDNGDGTGTVYANVTVRDATAFANAFVADVQAALDSGQLDGLDEAAIRAKLGEIYASSMAKSTGTTTNYSGISLIQQGDAWKVDQDAWDVELKRLLGLYY</sequence>
<dbReference type="EMBL" id="QICD01000026">
    <property type="protein sequence ID" value="RNL40546.1"/>
    <property type="molecule type" value="Genomic_DNA"/>
</dbReference>
<keyword evidence="2" id="KW-0812">Transmembrane</keyword>
<gene>
    <name evidence="3" type="ORF">DMP08_10185</name>
</gene>
<evidence type="ECO:0000256" key="2">
    <source>
        <dbReference type="SAM" id="Phobius"/>
    </source>
</evidence>
<feature type="transmembrane region" description="Helical" evidence="2">
    <location>
        <begin position="44"/>
        <end position="74"/>
    </location>
</feature>
<protein>
    <recommendedName>
        <fullName evidence="5">DUF4190 domain-containing protein</fullName>
    </recommendedName>
</protein>
<evidence type="ECO:0000313" key="4">
    <source>
        <dbReference type="Proteomes" id="UP000278632"/>
    </source>
</evidence>
<name>A0A3N0B1T5_9ACTN</name>
<keyword evidence="2" id="KW-1133">Transmembrane helix</keyword>
<dbReference type="Proteomes" id="UP000278632">
    <property type="component" value="Unassembled WGS sequence"/>
</dbReference>
<feature type="region of interest" description="Disordered" evidence="1">
    <location>
        <begin position="1"/>
        <end position="38"/>
    </location>
</feature>
<accession>A0A3N0B1T5</accession>
<dbReference type="RefSeq" id="WP_123192782.1">
    <property type="nucleotide sequence ID" value="NZ_QICD01000026.1"/>
</dbReference>
<organism evidence="3 4">
    <name type="scientific">Paraeggerthella hongkongensis</name>
    <dbReference type="NCBI Taxonomy" id="230658"/>
    <lineage>
        <taxon>Bacteria</taxon>
        <taxon>Bacillati</taxon>
        <taxon>Actinomycetota</taxon>
        <taxon>Coriobacteriia</taxon>
        <taxon>Eggerthellales</taxon>
        <taxon>Eggerthellaceae</taxon>
        <taxon>Paraeggerthella</taxon>
    </lineage>
</organism>
<reference evidence="4" key="1">
    <citation type="submission" date="2018-05" db="EMBL/GenBank/DDBJ databases">
        <title>Genome Sequencing of selected type strains of the family Eggerthellaceae.</title>
        <authorList>
            <person name="Danylec N."/>
            <person name="Stoll D.A."/>
            <person name="Doetsch A."/>
            <person name="Huch M."/>
        </authorList>
    </citation>
    <scope>NUCLEOTIDE SEQUENCE [LARGE SCALE GENOMIC DNA]</scope>
    <source>
        <strain evidence="4">DSM 16106</strain>
    </source>
</reference>
<evidence type="ECO:0000313" key="3">
    <source>
        <dbReference type="EMBL" id="RNL40546.1"/>
    </source>
</evidence>
<comment type="caution">
    <text evidence="3">The sequence shown here is derived from an EMBL/GenBank/DDBJ whole genome shotgun (WGS) entry which is preliminary data.</text>
</comment>
<dbReference type="AlphaFoldDB" id="A0A3N0B1T5"/>
<evidence type="ECO:0000256" key="1">
    <source>
        <dbReference type="SAM" id="MobiDB-lite"/>
    </source>
</evidence>
<dbReference type="OrthoDB" id="3197165at2"/>
<feature type="compositionally biased region" description="Polar residues" evidence="1">
    <location>
        <begin position="1"/>
        <end position="12"/>
    </location>
</feature>
<keyword evidence="4" id="KW-1185">Reference proteome</keyword>